<organism evidence="3">
    <name type="scientific">Leptosphaeria maculans (strain JN3 / isolate v23.1.3 / race Av1-4-5-6-7-8)</name>
    <name type="common">Blackleg fungus</name>
    <name type="synonym">Phoma lingam</name>
    <dbReference type="NCBI Taxonomy" id="985895"/>
    <lineage>
        <taxon>Eukaryota</taxon>
        <taxon>Fungi</taxon>
        <taxon>Dikarya</taxon>
        <taxon>Ascomycota</taxon>
        <taxon>Pezizomycotina</taxon>
        <taxon>Dothideomycetes</taxon>
        <taxon>Pleosporomycetidae</taxon>
        <taxon>Pleosporales</taxon>
        <taxon>Pleosporineae</taxon>
        <taxon>Leptosphaeriaceae</taxon>
        <taxon>Plenodomus</taxon>
        <taxon>Plenodomus lingam/Leptosphaeria maculans species complex</taxon>
    </lineage>
</organism>
<dbReference type="GeneID" id="13286434"/>
<protein>
    <recommendedName>
        <fullName evidence="4">Restriction endonuclease domain-containing protein</fullName>
    </recommendedName>
</protein>
<feature type="compositionally biased region" description="Pro residues" evidence="1">
    <location>
        <begin position="23"/>
        <end position="33"/>
    </location>
</feature>
<dbReference type="EMBL" id="FP929133">
    <property type="protein sequence ID" value="CBX98237.1"/>
    <property type="molecule type" value="Genomic_DNA"/>
</dbReference>
<dbReference type="VEuPathDB" id="FungiDB:LEMA_P096460.1"/>
<reference evidence="3" key="1">
    <citation type="journal article" date="2011" name="Nat. Commun.">
        <title>Effector diversification within compartments of the Leptosphaeria maculans genome affected by Repeat-Induced Point mutations.</title>
        <authorList>
            <person name="Rouxel T."/>
            <person name="Grandaubert J."/>
            <person name="Hane J.K."/>
            <person name="Hoede C."/>
            <person name="van de Wouw A.P."/>
            <person name="Couloux A."/>
            <person name="Dominguez V."/>
            <person name="Anthouard V."/>
            <person name="Bally P."/>
            <person name="Bourras S."/>
            <person name="Cozijnsen A.J."/>
            <person name="Ciuffetti L.M."/>
            <person name="Degrave A."/>
            <person name="Dilmaghani A."/>
            <person name="Duret L."/>
            <person name="Fudal I."/>
            <person name="Goodwin S.B."/>
            <person name="Gout L."/>
            <person name="Glaser N."/>
            <person name="Linglin J."/>
            <person name="Kema G.H.J."/>
            <person name="Lapalu N."/>
            <person name="Lawrence C.B."/>
            <person name="May K."/>
            <person name="Meyer M."/>
            <person name="Ollivier B."/>
            <person name="Poulain J."/>
            <person name="Schoch C.L."/>
            <person name="Simon A."/>
            <person name="Spatafora J.W."/>
            <person name="Stachowiak A."/>
            <person name="Turgeon B.G."/>
            <person name="Tyler B.M."/>
            <person name="Vincent D."/>
            <person name="Weissenbach J."/>
            <person name="Amselem J."/>
            <person name="Quesneville H."/>
            <person name="Oliver R.P."/>
            <person name="Wincker P."/>
            <person name="Balesdent M.-H."/>
            <person name="Howlett B.J."/>
        </authorList>
    </citation>
    <scope>NUCLEOTIDE SEQUENCE [LARGE SCALE GENOMIC DNA]</scope>
    <source>
        <strain evidence="3">JN3 / isolate v23.1.3 / race Av1-4-5-6-7-8</strain>
    </source>
</reference>
<dbReference type="STRING" id="985895.E5A3M4"/>
<evidence type="ECO:0000256" key="1">
    <source>
        <dbReference type="SAM" id="MobiDB-lite"/>
    </source>
</evidence>
<accession>E5A3M4</accession>
<proteinExistence type="predicted"/>
<feature type="region of interest" description="Disordered" evidence="1">
    <location>
        <begin position="1"/>
        <end position="44"/>
    </location>
</feature>
<evidence type="ECO:0008006" key="4">
    <source>
        <dbReference type="Google" id="ProtNLM"/>
    </source>
</evidence>
<dbReference type="OMA" id="LWAYVED"/>
<name>E5A3M4_LEPMJ</name>
<evidence type="ECO:0000313" key="2">
    <source>
        <dbReference type="EMBL" id="CBX98237.1"/>
    </source>
</evidence>
<dbReference type="InParanoid" id="E5A3M4"/>
<dbReference type="eggNOG" id="ENOG502SN70">
    <property type="taxonomic scope" value="Eukaryota"/>
</dbReference>
<dbReference type="HOGENOM" id="CLU_044860_2_0_1"/>
<dbReference type="OrthoDB" id="3485856at2759"/>
<dbReference type="Proteomes" id="UP000002668">
    <property type="component" value="Genome"/>
</dbReference>
<gene>
    <name evidence="2" type="ORF">LEMA_P096460.1</name>
</gene>
<sequence length="312" mass="34785">MSTTGGCRHPSRTAQPRNATPPTTLPQQPPTPPATGEKPSTGPHPVVALLRQRHQGLETTELGSRKAFALAPGEYKKIKSELQRDPPLWAYVEDKVHYDYDAEKHTLVVRMPSEVHETFIAAVDDEIHAQVRPFRSTDIHFASTTSIVKSKYCPDLSFGHEDAKFPGVVIEVGYSQDKKSMSRKAENYILNSNANIRVVIGLDLAYSIGSLKATFSIWRPRLSDTAEGRELVVVEEIADMAFRDDTGNPVLGVDLQFNVSEFTHNKLVPTELDDQDGQIIISGKKLYQYLEVAENEEEKAEKKAAHGDSEYR</sequence>
<dbReference type="AlphaFoldDB" id="E5A3M4"/>
<keyword evidence="3" id="KW-1185">Reference proteome</keyword>
<evidence type="ECO:0000313" key="3">
    <source>
        <dbReference type="Proteomes" id="UP000002668"/>
    </source>
</evidence>